<feature type="compositionally biased region" description="Acidic residues" evidence="7">
    <location>
        <begin position="627"/>
        <end position="636"/>
    </location>
</feature>
<feature type="compositionally biased region" description="Low complexity" evidence="7">
    <location>
        <begin position="570"/>
        <end position="598"/>
    </location>
</feature>
<feature type="compositionally biased region" description="Polar residues" evidence="7">
    <location>
        <begin position="481"/>
        <end position="497"/>
    </location>
</feature>
<feature type="region of interest" description="Disordered" evidence="7">
    <location>
        <begin position="624"/>
        <end position="646"/>
    </location>
</feature>
<accession>A0A2T7NR94</accession>
<evidence type="ECO:0000259" key="8">
    <source>
        <dbReference type="SMART" id="SM00479"/>
    </source>
</evidence>
<evidence type="ECO:0000256" key="4">
    <source>
        <dbReference type="ARBA" id="ARBA00022801"/>
    </source>
</evidence>
<feature type="compositionally biased region" description="Polar residues" evidence="7">
    <location>
        <begin position="397"/>
        <end position="406"/>
    </location>
</feature>
<comment type="similarity">
    <text evidence="2">Belongs to the REXO1/REXO3 family.</text>
</comment>
<dbReference type="InterPro" id="IPR013520">
    <property type="entry name" value="Ribonucl_H"/>
</dbReference>
<dbReference type="PANTHER" id="PTHR12801">
    <property type="entry name" value="RNA EXONUCLEASE REXO1 / RECO3 FAMILY MEMBER-RELATED"/>
    <property type="match status" value="1"/>
</dbReference>
<gene>
    <name evidence="9" type="ORF">C0Q70_16951</name>
</gene>
<evidence type="ECO:0000256" key="7">
    <source>
        <dbReference type="SAM" id="MobiDB-lite"/>
    </source>
</evidence>
<keyword evidence="3" id="KW-0540">Nuclease</keyword>
<evidence type="ECO:0000256" key="5">
    <source>
        <dbReference type="ARBA" id="ARBA00022839"/>
    </source>
</evidence>
<dbReference type="InterPro" id="IPR034922">
    <property type="entry name" value="REX1-like_exo"/>
</dbReference>
<evidence type="ECO:0000313" key="9">
    <source>
        <dbReference type="EMBL" id="PVD23678.1"/>
    </source>
</evidence>
<feature type="compositionally biased region" description="Basic and acidic residues" evidence="7">
    <location>
        <begin position="452"/>
        <end position="480"/>
    </location>
</feature>
<keyword evidence="5" id="KW-0269">Exonuclease</keyword>
<feature type="compositionally biased region" description="Polar residues" evidence="7">
    <location>
        <begin position="435"/>
        <end position="450"/>
    </location>
</feature>
<feature type="region of interest" description="Disordered" evidence="7">
    <location>
        <begin position="1"/>
        <end position="43"/>
    </location>
</feature>
<evidence type="ECO:0000256" key="1">
    <source>
        <dbReference type="ARBA" id="ARBA00004123"/>
    </source>
</evidence>
<dbReference type="GO" id="GO:0005634">
    <property type="term" value="C:nucleus"/>
    <property type="evidence" value="ECO:0007669"/>
    <property type="project" value="UniProtKB-SubCell"/>
</dbReference>
<keyword evidence="10" id="KW-1185">Reference proteome</keyword>
<dbReference type="InterPro" id="IPR047021">
    <property type="entry name" value="REXO1/3/4-like"/>
</dbReference>
<feature type="compositionally biased region" description="Basic and acidic residues" evidence="7">
    <location>
        <begin position="545"/>
        <end position="568"/>
    </location>
</feature>
<feature type="region of interest" description="Disordered" evidence="7">
    <location>
        <begin position="227"/>
        <end position="612"/>
    </location>
</feature>
<comment type="caution">
    <text evidence="9">The sequence shown here is derived from an EMBL/GenBank/DDBJ whole genome shotgun (WGS) entry which is preliminary data.</text>
</comment>
<feature type="region of interest" description="Disordered" evidence="7">
    <location>
        <begin position="798"/>
        <end position="838"/>
    </location>
</feature>
<feature type="compositionally biased region" description="Low complexity" evidence="7">
    <location>
        <begin position="17"/>
        <end position="39"/>
    </location>
</feature>
<keyword evidence="6" id="KW-0539">Nucleus</keyword>
<dbReference type="AlphaFoldDB" id="A0A2T7NR94"/>
<feature type="compositionally biased region" description="Basic and acidic residues" evidence="7">
    <location>
        <begin position="266"/>
        <end position="276"/>
    </location>
</feature>
<dbReference type="GO" id="GO:0003676">
    <property type="term" value="F:nucleic acid binding"/>
    <property type="evidence" value="ECO:0007669"/>
    <property type="project" value="InterPro"/>
</dbReference>
<feature type="compositionally biased region" description="Basic and acidic residues" evidence="7">
    <location>
        <begin position="367"/>
        <end position="380"/>
    </location>
</feature>
<organism evidence="9 10">
    <name type="scientific">Pomacea canaliculata</name>
    <name type="common">Golden apple snail</name>
    <dbReference type="NCBI Taxonomy" id="400727"/>
    <lineage>
        <taxon>Eukaryota</taxon>
        <taxon>Metazoa</taxon>
        <taxon>Spiralia</taxon>
        <taxon>Lophotrochozoa</taxon>
        <taxon>Mollusca</taxon>
        <taxon>Gastropoda</taxon>
        <taxon>Caenogastropoda</taxon>
        <taxon>Architaenioglossa</taxon>
        <taxon>Ampullarioidea</taxon>
        <taxon>Ampullariidae</taxon>
        <taxon>Pomacea</taxon>
    </lineage>
</organism>
<feature type="compositionally biased region" description="Low complexity" evidence="7">
    <location>
        <begin position="381"/>
        <end position="396"/>
    </location>
</feature>
<dbReference type="GO" id="GO:0004527">
    <property type="term" value="F:exonuclease activity"/>
    <property type="evidence" value="ECO:0007669"/>
    <property type="project" value="UniProtKB-KW"/>
</dbReference>
<protein>
    <recommendedName>
        <fullName evidence="8">Exonuclease domain-containing protein</fullName>
    </recommendedName>
</protein>
<feature type="compositionally biased region" description="Low complexity" evidence="7">
    <location>
        <begin position="351"/>
        <end position="360"/>
    </location>
</feature>
<feature type="compositionally biased region" description="Acidic residues" evidence="7">
    <location>
        <begin position="288"/>
        <end position="299"/>
    </location>
</feature>
<dbReference type="SMART" id="SM00479">
    <property type="entry name" value="EXOIII"/>
    <property type="match status" value="1"/>
</dbReference>
<dbReference type="CDD" id="cd06145">
    <property type="entry name" value="REX1_like"/>
    <property type="match status" value="1"/>
</dbReference>
<sequence length="1280" mass="140849">MFVLDDLPSYSTASVRSTSPIGGSLSSPSSFSGLPGSGTEEAYITAGHDPKETFTSSAPKSANELLLANTTASFAIPSFTDSTNKYQLPTAIDTESYKTVDSQEDWSDGKKSAKQLEADLLPVYYPTPKTPSLPTSLTASVTSSVPEYQPTPKRELKKRKVSFQCTTDLEYDPENNYSCGGLGGPSKSEEYLPEIKKPRSIDDKVQTSGPRYSRLSCESLNGENYEMRLSTGSNSDIIMRTCGDDDDDDDGPVDAKFSDEETESEPELKREPVKDGDDNDSLGSLADICDDDISSDENFVEVSDVPVGRNILSASHSKGTGKKSVSLKSDVRKDRNRPQSATPDSTKSKTKSSSRASTRLKSTDSVPLKEKLKSSCDDINSKSSTHSTSNIVSSKSGQKVESQTVRKSSSSKSEKSHLLNHITSPSMSSKHHKYTSSSRKTAGNASTQRKNSSKESRLTEKQHSNKLTKDKGHISSKESHSTGGKHSNSLLKSFTHISSKDAQDYKNEQIASSKNVRKQSSSDSTRKSKTESSKSSCASGVKTGHTQEVKLRQDSRENRPLKLGHDVKGQSSSLSKSSSTQVLSKNRPDSSSSASADIAKAKKLGSGSGVQDSAVDLASIKSNLFGDDSDDLEENSAENAKDVKVTFPNNVDTESNIDYSAFIHDSDLEEDDTFDECLRIFRESSAQIPHAQPKEKKLVKDMKTTNLEPIPSVHIGKKRIAHESATKVKKPSLLQKHQARHHPSPAEVMHNRIMEMQRRALERAARLAVQEQEVSSTSGLAKPAESAPDVLNREKKRIAHTPKPAAPVTASCMSSKSPSKKAEDPVPVSTASKTEKRVAHTPNVTNLKRPMIPASFGSKVPSNIRQRYLNLIIDECLKFCSEEEAYSKGLEEETGVYERSNNKNIYLRVAVNTISRLRAEAKEVLPKTSSVQQRRASLTQSHAATLGGSRAAKTSFSIKKPSSFTKATDSSISVQDFHSKLQKYVLTEEQLHENGFPRLSTEKRGEAVFFGTRYHQEDVLLKGNERNCCRCGKRFIINSDGTIATQEECVYHWTRAYMRKRNGFLQLIYNCCESDTGSKGCQVASSHVHDRNKYQNMTGFVTTLPSTSVDKNCGVYALDCEMVYTLDGLELARVTVINMDGKAVFESLVQPSTPIIDYNTRFSGLTAGDLEKVTTTLRDIQAILLSMFSDKTILIGHSLESDFTALKLIHSSVVDTSVVFPHKKGPPYKRALKNLMVEIFRKLIQTDDGGHDSKEDAQACMDLMKWRIREDTKKEQRYIT</sequence>
<reference evidence="9 10" key="1">
    <citation type="submission" date="2018-04" db="EMBL/GenBank/DDBJ databases">
        <title>The genome of golden apple snail Pomacea canaliculata provides insight into stress tolerance and invasive adaptation.</title>
        <authorList>
            <person name="Liu C."/>
            <person name="Liu B."/>
            <person name="Ren Y."/>
            <person name="Zhang Y."/>
            <person name="Wang H."/>
            <person name="Li S."/>
            <person name="Jiang F."/>
            <person name="Yin L."/>
            <person name="Zhang G."/>
            <person name="Qian W."/>
            <person name="Fan W."/>
        </authorList>
    </citation>
    <scope>NUCLEOTIDE SEQUENCE [LARGE SCALE GENOMIC DNA]</scope>
    <source>
        <strain evidence="9">SZHN2017</strain>
        <tissue evidence="9">Muscle</tissue>
    </source>
</reference>
<comment type="subcellular location">
    <subcellularLocation>
        <location evidence="1">Nucleus</location>
    </subcellularLocation>
</comment>
<dbReference type="EMBL" id="PZQS01000010">
    <property type="protein sequence ID" value="PVD23678.1"/>
    <property type="molecule type" value="Genomic_DNA"/>
</dbReference>
<dbReference type="Pfam" id="PF15870">
    <property type="entry name" value="EloA-BP1"/>
    <property type="match status" value="1"/>
</dbReference>
<evidence type="ECO:0000256" key="6">
    <source>
        <dbReference type="ARBA" id="ARBA00023242"/>
    </source>
</evidence>
<dbReference type="PANTHER" id="PTHR12801:SF115">
    <property type="entry name" value="FI18136P1-RELATED"/>
    <property type="match status" value="1"/>
</dbReference>
<dbReference type="FunFam" id="3.30.420.10:FF:000019">
    <property type="entry name" value="RNA exonuclease NEF-sp"/>
    <property type="match status" value="1"/>
</dbReference>
<dbReference type="InterPro" id="IPR012337">
    <property type="entry name" value="RNaseH-like_sf"/>
</dbReference>
<evidence type="ECO:0000313" key="10">
    <source>
        <dbReference type="Proteomes" id="UP000245119"/>
    </source>
</evidence>
<evidence type="ECO:0000256" key="2">
    <source>
        <dbReference type="ARBA" id="ARBA00006357"/>
    </source>
</evidence>
<dbReference type="STRING" id="400727.A0A2T7NR94"/>
<feature type="compositionally biased region" description="Basic and acidic residues" evidence="7">
    <location>
        <begin position="498"/>
        <end position="507"/>
    </location>
</feature>
<proteinExistence type="inferred from homology"/>
<keyword evidence="4" id="KW-0378">Hydrolase</keyword>
<dbReference type="SUPFAM" id="SSF53098">
    <property type="entry name" value="Ribonuclease H-like"/>
    <property type="match status" value="1"/>
</dbReference>
<feature type="region of interest" description="Disordered" evidence="7">
    <location>
        <begin position="724"/>
        <end position="744"/>
    </location>
</feature>
<dbReference type="Gene3D" id="3.30.420.10">
    <property type="entry name" value="Ribonuclease H-like superfamily/Ribonuclease H"/>
    <property type="match status" value="1"/>
</dbReference>
<feature type="domain" description="Exonuclease" evidence="8">
    <location>
        <begin position="1114"/>
        <end position="1273"/>
    </location>
</feature>
<name>A0A2T7NR94_POMCA</name>
<evidence type="ECO:0000256" key="3">
    <source>
        <dbReference type="ARBA" id="ARBA00022722"/>
    </source>
</evidence>
<dbReference type="OrthoDB" id="206335at2759"/>
<dbReference type="Proteomes" id="UP000245119">
    <property type="component" value="Linkage Group LG10"/>
</dbReference>
<dbReference type="InterPro" id="IPR036397">
    <property type="entry name" value="RNaseH_sf"/>
</dbReference>
<dbReference type="InterPro" id="IPR031736">
    <property type="entry name" value="REXO1-like_dom"/>
</dbReference>